<organism evidence="5 6">
    <name type="scientific">Nicotiana tabacum</name>
    <name type="common">Common tobacco</name>
    <dbReference type="NCBI Taxonomy" id="4097"/>
    <lineage>
        <taxon>Eukaryota</taxon>
        <taxon>Viridiplantae</taxon>
        <taxon>Streptophyta</taxon>
        <taxon>Embryophyta</taxon>
        <taxon>Tracheophyta</taxon>
        <taxon>Spermatophyta</taxon>
        <taxon>Magnoliopsida</taxon>
        <taxon>eudicotyledons</taxon>
        <taxon>Gunneridae</taxon>
        <taxon>Pentapetalae</taxon>
        <taxon>asterids</taxon>
        <taxon>lamiids</taxon>
        <taxon>Solanales</taxon>
        <taxon>Solanaceae</taxon>
        <taxon>Nicotianoideae</taxon>
        <taxon>Nicotianeae</taxon>
        <taxon>Nicotiana</taxon>
    </lineage>
</organism>
<dbReference type="Pfam" id="PF00249">
    <property type="entry name" value="Myb_DNA-binding"/>
    <property type="match status" value="1"/>
</dbReference>
<evidence type="ECO:0000256" key="1">
    <source>
        <dbReference type="ARBA" id="ARBA00004123"/>
    </source>
</evidence>
<dbReference type="PANTHER" id="PTHR31314:SF128">
    <property type="entry name" value="OS11G0106100 PROTEIN"/>
    <property type="match status" value="1"/>
</dbReference>
<dbReference type="GO" id="GO:0005634">
    <property type="term" value="C:nucleus"/>
    <property type="evidence" value="ECO:0007669"/>
    <property type="project" value="UniProtKB-SubCell"/>
</dbReference>
<dbReference type="KEGG" id="nta:107802181"/>
<proteinExistence type="predicted"/>
<dbReference type="OMA" id="FIPNQWE"/>
<dbReference type="PANTHER" id="PTHR31314">
    <property type="entry name" value="MYB FAMILY TRANSCRIPTION FACTOR PHL7-LIKE"/>
    <property type="match status" value="1"/>
</dbReference>
<keyword evidence="4" id="KW-0539">Nucleus</keyword>
<dbReference type="FunFam" id="1.10.10.60:FF:000002">
    <property type="entry name" value="Myb family transcription factor"/>
    <property type="match status" value="1"/>
</dbReference>
<dbReference type="SUPFAM" id="SSF46689">
    <property type="entry name" value="Homeodomain-like"/>
    <property type="match status" value="1"/>
</dbReference>
<dbReference type="NCBIfam" id="TIGR01557">
    <property type="entry name" value="myb_SHAQKYF"/>
    <property type="match status" value="1"/>
</dbReference>
<dbReference type="STRING" id="4097.A0A1S4AWW2"/>
<dbReference type="OrthoDB" id="551907at2759"/>
<evidence type="ECO:0000256" key="4">
    <source>
        <dbReference type="ARBA" id="ARBA00023242"/>
    </source>
</evidence>
<dbReference type="GeneID" id="107802181"/>
<dbReference type="RefSeq" id="XP_016481117.2">
    <property type="nucleotide sequence ID" value="XM_016625631.2"/>
</dbReference>
<dbReference type="GO" id="GO:0000976">
    <property type="term" value="F:transcription cis-regulatory region binding"/>
    <property type="evidence" value="ECO:0007669"/>
    <property type="project" value="UniProtKB-ARBA"/>
</dbReference>
<dbReference type="AlphaFoldDB" id="A0A1S4AWW2"/>
<dbReference type="GO" id="GO:0003700">
    <property type="term" value="F:DNA-binding transcription factor activity"/>
    <property type="evidence" value="ECO:0007669"/>
    <property type="project" value="InterPro"/>
</dbReference>
<dbReference type="Gene3D" id="1.10.10.60">
    <property type="entry name" value="Homeodomain-like"/>
    <property type="match status" value="1"/>
</dbReference>
<evidence type="ECO:0000313" key="6">
    <source>
        <dbReference type="RefSeq" id="XP_016481117.2"/>
    </source>
</evidence>
<evidence type="ECO:0000256" key="3">
    <source>
        <dbReference type="ARBA" id="ARBA00023163"/>
    </source>
</evidence>
<keyword evidence="2" id="KW-0805">Transcription regulation</keyword>
<dbReference type="InterPro" id="IPR009057">
    <property type="entry name" value="Homeodomain-like_sf"/>
</dbReference>
<sequence length="400" mass="46531">MTENSVKQANEEMMRNTMEYIMETSSDSSSQSKMVSFIDLNEDNKRESEEEEEEAAIEVSVENSSEKTTDEGNSENYNNSCGDGSGRVEKKNVRHYVRSKMPRLRWTPELHRSFVHAIETLGGQERATPKLVLQLMNVRGLSIAHVKSHLQMYRSKKLDESGQVLGRNRAMQGRSYFYRNVGQRYNPLQDFKMKNGAIVLARNFNYDHDHVKGHFRNSFSRPPYDQTKDIFSRYLQWSSNQGGLLNNTTREKLSTPRQFQKNGGHEIGSIRSSQFREEKRWPPSVFIANQWEEKNSDFSNICSAKNSQYLLQQNVAQPYSKWNCRYNTLEQNLETPTRLEMKEDKSFTGKGWLPDLQLRLSRSTESENEKNTHHSKRMDHQSEMNTMLSLSLPTYSLSET</sequence>
<reference evidence="5" key="1">
    <citation type="journal article" date="2014" name="Nat. Commun.">
        <title>The tobacco genome sequence and its comparison with those of tomato and potato.</title>
        <authorList>
            <person name="Sierro N."/>
            <person name="Battey J.N."/>
            <person name="Ouadi S."/>
            <person name="Bakaher N."/>
            <person name="Bovet L."/>
            <person name="Willig A."/>
            <person name="Goepfert S."/>
            <person name="Peitsch M.C."/>
            <person name="Ivanov N.V."/>
        </authorList>
    </citation>
    <scope>NUCLEOTIDE SEQUENCE [LARGE SCALE GENOMIC DNA]</scope>
</reference>
<evidence type="ECO:0000256" key="2">
    <source>
        <dbReference type="ARBA" id="ARBA00023015"/>
    </source>
</evidence>
<keyword evidence="3" id="KW-0804">Transcription</keyword>
<protein>
    <submittedName>
        <fullName evidence="6">Uncharacterized protein LOC107802181</fullName>
    </submittedName>
</protein>
<dbReference type="InterPro" id="IPR001005">
    <property type="entry name" value="SANT/Myb"/>
</dbReference>
<dbReference type="InterPro" id="IPR006447">
    <property type="entry name" value="Myb_dom_plants"/>
</dbReference>
<dbReference type="RefSeq" id="XP_016481117.1">
    <property type="nucleotide sequence ID" value="XM_016625631.1"/>
</dbReference>
<name>A0A1S4AWW2_TOBAC</name>
<dbReference type="PaxDb" id="4097-A0A1S4AWW2"/>
<keyword evidence="5" id="KW-1185">Reference proteome</keyword>
<evidence type="ECO:0000313" key="5">
    <source>
        <dbReference type="Proteomes" id="UP000790787"/>
    </source>
</evidence>
<dbReference type="InterPro" id="IPR046955">
    <property type="entry name" value="PHR1-like"/>
</dbReference>
<accession>A0A1S4AWW2</accession>
<reference evidence="6" key="2">
    <citation type="submission" date="2025-08" db="UniProtKB">
        <authorList>
            <consortium name="RefSeq"/>
        </authorList>
    </citation>
    <scope>IDENTIFICATION</scope>
    <source>
        <tissue evidence="6">Leaf</tissue>
    </source>
</reference>
<gene>
    <name evidence="6" type="primary">LOC107802181</name>
</gene>
<dbReference type="InterPro" id="IPR017930">
    <property type="entry name" value="Myb_dom"/>
</dbReference>
<dbReference type="GO" id="GO:0010597">
    <property type="term" value="P:green leaf volatile biosynthetic process"/>
    <property type="evidence" value="ECO:0007669"/>
    <property type="project" value="UniProtKB-ARBA"/>
</dbReference>
<dbReference type="Proteomes" id="UP000790787">
    <property type="component" value="Chromosome 17"/>
</dbReference>
<dbReference type="SMR" id="A0A1S4AWW2"/>
<dbReference type="PROSITE" id="PS51294">
    <property type="entry name" value="HTH_MYB"/>
    <property type="match status" value="1"/>
</dbReference>
<comment type="subcellular location">
    <subcellularLocation>
        <location evidence="1">Nucleus</location>
    </subcellularLocation>
</comment>